<keyword evidence="2" id="KW-1133">Transmembrane helix</keyword>
<dbReference type="EMBL" id="JAAGOA010000003">
    <property type="protein sequence ID" value="NED99763.1"/>
    <property type="molecule type" value="Genomic_DNA"/>
</dbReference>
<evidence type="ECO:0000256" key="2">
    <source>
        <dbReference type="SAM" id="Phobius"/>
    </source>
</evidence>
<proteinExistence type="predicted"/>
<dbReference type="RefSeq" id="WP_163734210.1">
    <property type="nucleotide sequence ID" value="NZ_JAAGOA010000003.1"/>
</dbReference>
<feature type="compositionally biased region" description="Low complexity" evidence="1">
    <location>
        <begin position="91"/>
        <end position="102"/>
    </location>
</feature>
<evidence type="ECO:0000313" key="4">
    <source>
        <dbReference type="Proteomes" id="UP000475214"/>
    </source>
</evidence>
<evidence type="ECO:0000256" key="1">
    <source>
        <dbReference type="SAM" id="MobiDB-lite"/>
    </source>
</evidence>
<name>A0A6L9S543_9ACTN</name>
<feature type="region of interest" description="Disordered" evidence="1">
    <location>
        <begin position="19"/>
        <end position="42"/>
    </location>
</feature>
<dbReference type="Proteomes" id="UP000475214">
    <property type="component" value="Unassembled WGS sequence"/>
</dbReference>
<feature type="compositionally biased region" description="Polar residues" evidence="1">
    <location>
        <begin position="70"/>
        <end position="79"/>
    </location>
</feature>
<keyword evidence="2" id="KW-0812">Transmembrane</keyword>
<evidence type="ECO:0008006" key="5">
    <source>
        <dbReference type="Google" id="ProtNLM"/>
    </source>
</evidence>
<evidence type="ECO:0000313" key="3">
    <source>
        <dbReference type="EMBL" id="NED99763.1"/>
    </source>
</evidence>
<accession>A0A6L9S543</accession>
<keyword evidence="4" id="KW-1185">Reference proteome</keyword>
<organism evidence="3 4">
    <name type="scientific">Phytoactinopolyspora halotolerans</name>
    <dbReference type="NCBI Taxonomy" id="1981512"/>
    <lineage>
        <taxon>Bacteria</taxon>
        <taxon>Bacillati</taxon>
        <taxon>Actinomycetota</taxon>
        <taxon>Actinomycetes</taxon>
        <taxon>Jiangellales</taxon>
        <taxon>Jiangellaceae</taxon>
        <taxon>Phytoactinopolyspora</taxon>
    </lineage>
</organism>
<gene>
    <name evidence="3" type="ORF">G1H10_06240</name>
</gene>
<feature type="region of interest" description="Disordered" evidence="1">
    <location>
        <begin position="70"/>
        <end position="124"/>
    </location>
</feature>
<keyword evidence="2" id="KW-0472">Membrane</keyword>
<dbReference type="AlphaFoldDB" id="A0A6L9S543"/>
<comment type="caution">
    <text evidence="3">The sequence shown here is derived from an EMBL/GenBank/DDBJ whole genome shotgun (WGS) entry which is preliminary data.</text>
</comment>
<reference evidence="3 4" key="1">
    <citation type="submission" date="2020-02" db="EMBL/GenBank/DDBJ databases">
        <authorList>
            <person name="Li X.-J."/>
            <person name="Han X.-M."/>
        </authorList>
    </citation>
    <scope>NUCLEOTIDE SEQUENCE [LARGE SCALE GENOMIC DNA]</scope>
    <source>
        <strain evidence="3 4">CCTCC AB 2017055</strain>
    </source>
</reference>
<protein>
    <recommendedName>
        <fullName evidence="5">Sensor domain-containing protein</fullName>
    </recommendedName>
</protein>
<sequence length="281" mass="29641">MPENTSNEALEQLRSLADAAGRAASRLPGQQVRARGARRHRRRATAGAAAAVAVIVAFVGGGYAVIGEPRSSSVQPADQSPSPTVVPSPSSPTADPSTFPTAIPSDFPIDRDLPDYGSDGEQQGPAADVEIREFAPCGVPGFPVDIVPIDRLGVRYAAPELEQFRLVHLYANTREADVALAQVADAVAECPQEERDSGSVAGHSLGRTSLGDDSLVVVTRYATDAVPQLGVDQLHIVRTGPAVLVVTAFGAYEPRSDLEGEWIDETTDLVRSLADDLQARL</sequence>
<feature type="transmembrane region" description="Helical" evidence="2">
    <location>
        <begin position="44"/>
        <end position="66"/>
    </location>
</feature>